<accession>A0AAV4S0P0</accession>
<proteinExistence type="predicted"/>
<protein>
    <submittedName>
        <fullName evidence="1">Uncharacterized protein</fullName>
    </submittedName>
</protein>
<organism evidence="1 2">
    <name type="scientific">Caerostris darwini</name>
    <dbReference type="NCBI Taxonomy" id="1538125"/>
    <lineage>
        <taxon>Eukaryota</taxon>
        <taxon>Metazoa</taxon>
        <taxon>Ecdysozoa</taxon>
        <taxon>Arthropoda</taxon>
        <taxon>Chelicerata</taxon>
        <taxon>Arachnida</taxon>
        <taxon>Araneae</taxon>
        <taxon>Araneomorphae</taxon>
        <taxon>Entelegynae</taxon>
        <taxon>Araneoidea</taxon>
        <taxon>Araneidae</taxon>
        <taxon>Caerostris</taxon>
    </lineage>
</organism>
<dbReference type="AlphaFoldDB" id="A0AAV4S0P0"/>
<dbReference type="EMBL" id="BPLQ01007064">
    <property type="protein sequence ID" value="GIY27529.1"/>
    <property type="molecule type" value="Genomic_DNA"/>
</dbReference>
<keyword evidence="2" id="KW-1185">Reference proteome</keyword>
<name>A0AAV4S0P0_9ARAC</name>
<dbReference type="Proteomes" id="UP001054837">
    <property type="component" value="Unassembled WGS sequence"/>
</dbReference>
<gene>
    <name evidence="1" type="ORF">CDAR_497111</name>
</gene>
<comment type="caution">
    <text evidence="1">The sequence shown here is derived from an EMBL/GenBank/DDBJ whole genome shotgun (WGS) entry which is preliminary data.</text>
</comment>
<sequence>MPHWSMFRTAVMAYTPFEYVYNCSNGVCPIGLCLELQYWSIPHWSMFTIAVLEYTPLEYVYNCSIGGQWGMIHRKRLLRVHAPLLAPLSEDGGAEGLQAISRVFGLSWADPLFVPRLRLAASLIS</sequence>
<evidence type="ECO:0000313" key="1">
    <source>
        <dbReference type="EMBL" id="GIY27529.1"/>
    </source>
</evidence>
<reference evidence="1 2" key="1">
    <citation type="submission" date="2021-06" db="EMBL/GenBank/DDBJ databases">
        <title>Caerostris darwini draft genome.</title>
        <authorList>
            <person name="Kono N."/>
            <person name="Arakawa K."/>
        </authorList>
    </citation>
    <scope>NUCLEOTIDE SEQUENCE [LARGE SCALE GENOMIC DNA]</scope>
</reference>
<evidence type="ECO:0000313" key="2">
    <source>
        <dbReference type="Proteomes" id="UP001054837"/>
    </source>
</evidence>